<keyword evidence="12" id="KW-1185">Reference proteome</keyword>
<keyword evidence="6" id="KW-0333">Golgi apparatus</keyword>
<dbReference type="PANTHER" id="PTHR12961:SF0">
    <property type="entry name" value="CONSERVED OLIGOMERIC GOLGI COMPLEX SUBUNIT 2"/>
    <property type="match status" value="1"/>
</dbReference>
<dbReference type="Pfam" id="PF06148">
    <property type="entry name" value="COG2_N"/>
    <property type="match status" value="1"/>
</dbReference>
<dbReference type="InterPro" id="IPR009316">
    <property type="entry name" value="COG2"/>
</dbReference>
<evidence type="ECO:0000256" key="3">
    <source>
        <dbReference type="ARBA" id="ARBA00020977"/>
    </source>
</evidence>
<dbReference type="GO" id="GO:0017119">
    <property type="term" value="C:Golgi transport complex"/>
    <property type="evidence" value="ECO:0007669"/>
    <property type="project" value="TreeGrafter"/>
</dbReference>
<dbReference type="RefSeq" id="XP_067545878.1">
    <property type="nucleotide sequence ID" value="XM_067694934.1"/>
</dbReference>
<evidence type="ECO:0000256" key="9">
    <source>
        <dbReference type="SAM" id="MobiDB-lite"/>
    </source>
</evidence>
<evidence type="ECO:0000313" key="11">
    <source>
        <dbReference type="EMBL" id="KAG5416762.1"/>
    </source>
</evidence>
<dbReference type="GeneID" id="93654355"/>
<keyword evidence="5" id="KW-0653">Protein transport</keyword>
<proteinExistence type="inferred from homology"/>
<dbReference type="AlphaFoldDB" id="A0A8H7ZDL8"/>
<sequence length="265" mass="30372">MSSLIDTKSKDDNFSEEEEEDFPFPVSISTTDFKNFNNDPHAIDQFLYKNHRFTSLDVLIKELTQLSSTLNQSLLDIVNHDYTDYIKLGKSINGGDDLINSVSEDLKQFKLQLIQYSDKFDVMDSEVGTSLSIRKQLIELKSIAKLQLLLHDQIENFETLIPNKLNNNKEKNNPIDGQSLTKITASYLSIINIDKHLTKLMDVNGIDVEKQSKFQQQYLNGKVASVIMEFKSFVSSLMTDVKRKRITEADLVMQVLNIRKLILDV</sequence>
<comment type="subcellular location">
    <subcellularLocation>
        <location evidence="1">Golgi apparatus membrane</location>
        <topology evidence="1">Peripheral membrane protein</topology>
    </subcellularLocation>
</comment>
<evidence type="ECO:0000256" key="5">
    <source>
        <dbReference type="ARBA" id="ARBA00022927"/>
    </source>
</evidence>
<dbReference type="EMBL" id="JAEOAQ010000009">
    <property type="protein sequence ID" value="KAG5416762.1"/>
    <property type="molecule type" value="Genomic_DNA"/>
</dbReference>
<keyword evidence="7" id="KW-0472">Membrane</keyword>
<evidence type="ECO:0000256" key="8">
    <source>
        <dbReference type="ARBA" id="ARBA00031344"/>
    </source>
</evidence>
<dbReference type="GO" id="GO:0015031">
    <property type="term" value="P:protein transport"/>
    <property type="evidence" value="ECO:0007669"/>
    <property type="project" value="UniProtKB-KW"/>
</dbReference>
<organism evidence="11 12">
    <name type="scientific">Candida metapsilosis</name>
    <dbReference type="NCBI Taxonomy" id="273372"/>
    <lineage>
        <taxon>Eukaryota</taxon>
        <taxon>Fungi</taxon>
        <taxon>Dikarya</taxon>
        <taxon>Ascomycota</taxon>
        <taxon>Saccharomycotina</taxon>
        <taxon>Pichiomycetes</taxon>
        <taxon>Debaryomycetaceae</taxon>
        <taxon>Candida/Lodderomyces clade</taxon>
        <taxon>Candida</taxon>
    </lineage>
</organism>
<keyword evidence="4" id="KW-0813">Transport</keyword>
<evidence type="ECO:0000256" key="1">
    <source>
        <dbReference type="ARBA" id="ARBA00004395"/>
    </source>
</evidence>
<comment type="caution">
    <text evidence="11">The sequence shown here is derived from an EMBL/GenBank/DDBJ whole genome shotgun (WGS) entry which is preliminary data.</text>
</comment>
<feature type="region of interest" description="Disordered" evidence="9">
    <location>
        <begin position="1"/>
        <end position="21"/>
    </location>
</feature>
<comment type="similarity">
    <text evidence="2">Belongs to the COG2 family.</text>
</comment>
<evidence type="ECO:0000259" key="10">
    <source>
        <dbReference type="Pfam" id="PF06148"/>
    </source>
</evidence>
<protein>
    <recommendedName>
        <fullName evidence="3">Conserved oligomeric Golgi complex subunit 2</fullName>
    </recommendedName>
    <alternativeName>
        <fullName evidence="8">Component of oligomeric Golgi complex 2</fullName>
    </alternativeName>
</protein>
<evidence type="ECO:0000256" key="6">
    <source>
        <dbReference type="ARBA" id="ARBA00023034"/>
    </source>
</evidence>
<evidence type="ECO:0000256" key="4">
    <source>
        <dbReference type="ARBA" id="ARBA00022448"/>
    </source>
</evidence>
<evidence type="ECO:0000313" key="12">
    <source>
        <dbReference type="Proteomes" id="UP000669133"/>
    </source>
</evidence>
<accession>A0A8H7ZDL8</accession>
<feature type="domain" description="Conserved oligomeric Golgi complex subunit 2 N-terminal" evidence="10">
    <location>
        <begin position="35"/>
        <end position="102"/>
    </location>
</feature>
<dbReference type="InterPro" id="IPR024602">
    <property type="entry name" value="COG_su2_N"/>
</dbReference>
<gene>
    <name evidence="11" type="ORF">I9W82_005726</name>
</gene>
<evidence type="ECO:0000256" key="2">
    <source>
        <dbReference type="ARBA" id="ARBA00007603"/>
    </source>
</evidence>
<dbReference type="GO" id="GO:0000139">
    <property type="term" value="C:Golgi membrane"/>
    <property type="evidence" value="ECO:0007669"/>
    <property type="project" value="UniProtKB-SubCell"/>
</dbReference>
<dbReference type="GO" id="GO:0007030">
    <property type="term" value="P:Golgi organization"/>
    <property type="evidence" value="ECO:0007669"/>
    <property type="project" value="InterPro"/>
</dbReference>
<reference evidence="11 12" key="1">
    <citation type="submission" date="2020-12" db="EMBL/GenBank/DDBJ databases">
        <title>Effect of drift, selection, and recombination on the evolution of hybrid genomes in Candida yeast pathogens.</title>
        <authorList>
            <person name="Mixao V."/>
            <person name="Ksiezopolska E."/>
            <person name="Saus E."/>
            <person name="Boekhout T."/>
            <person name="Gacser A."/>
            <person name="Gabaldon T."/>
        </authorList>
    </citation>
    <scope>NUCLEOTIDE SEQUENCE [LARGE SCALE GENOMIC DNA]</scope>
    <source>
        <strain evidence="11 12">BP57</strain>
    </source>
</reference>
<dbReference type="Proteomes" id="UP000669133">
    <property type="component" value="Unassembled WGS sequence"/>
</dbReference>
<evidence type="ECO:0000256" key="7">
    <source>
        <dbReference type="ARBA" id="ARBA00023136"/>
    </source>
</evidence>
<name>A0A8H7ZDL8_9ASCO</name>
<dbReference type="OrthoDB" id="332281at2759"/>
<dbReference type="PANTHER" id="PTHR12961">
    <property type="entry name" value="CONSERVED OLIGOMERIC GOLGI COMPLEX COMPONENT 2"/>
    <property type="match status" value="1"/>
</dbReference>
<dbReference type="GO" id="GO:0006891">
    <property type="term" value="P:intra-Golgi vesicle-mediated transport"/>
    <property type="evidence" value="ECO:0007669"/>
    <property type="project" value="TreeGrafter"/>
</dbReference>